<dbReference type="AlphaFoldDB" id="A0A1H8PW10"/>
<dbReference type="InterPro" id="IPR035901">
    <property type="entry name" value="GIY-YIG_endonuc_sf"/>
</dbReference>
<proteinExistence type="inferred from homology"/>
<keyword evidence="4" id="KW-0255">Endonuclease</keyword>
<dbReference type="Proteomes" id="UP000198814">
    <property type="component" value="Unassembled WGS sequence"/>
</dbReference>
<dbReference type="PANTHER" id="PTHR34477">
    <property type="entry name" value="UPF0213 PROTEIN YHBQ"/>
    <property type="match status" value="1"/>
</dbReference>
<evidence type="ECO:0000313" key="6">
    <source>
        <dbReference type="Proteomes" id="UP000244128"/>
    </source>
</evidence>
<dbReference type="Proteomes" id="UP000244128">
    <property type="component" value="Unassembled WGS sequence"/>
</dbReference>
<keyword evidence="5" id="KW-1185">Reference proteome</keyword>
<sequence length="84" mass="9597">MHWTVYILRCADGSLYTGITTNLTRRVKAHDAGKGARYTQGRGPFQLVHQEFHKNRAEATKREMSIKSLSRTQKLELISAYSKS</sequence>
<protein>
    <submittedName>
        <fullName evidence="4">Putative endonuclease</fullName>
    </submittedName>
</protein>
<keyword evidence="4" id="KW-0378">Hydrolase</keyword>
<evidence type="ECO:0000313" key="3">
    <source>
        <dbReference type="EMBL" id="PTQ78847.1"/>
    </source>
</evidence>
<keyword evidence="4" id="KW-0540">Nuclease</keyword>
<organism evidence="4 5">
    <name type="scientific">Nitrosomonas oligotropha</name>
    <dbReference type="NCBI Taxonomy" id="42354"/>
    <lineage>
        <taxon>Bacteria</taxon>
        <taxon>Pseudomonadati</taxon>
        <taxon>Pseudomonadota</taxon>
        <taxon>Betaproteobacteria</taxon>
        <taxon>Nitrosomonadales</taxon>
        <taxon>Nitrosomonadaceae</taxon>
        <taxon>Nitrosomonas</taxon>
    </lineage>
</organism>
<accession>A0A1H8PW10</accession>
<dbReference type="PANTHER" id="PTHR34477:SF1">
    <property type="entry name" value="UPF0213 PROTEIN YHBQ"/>
    <property type="match status" value="1"/>
</dbReference>
<dbReference type="STRING" id="42354.SAMN05216333_11041"/>
<dbReference type="OrthoDB" id="9797095at2"/>
<feature type="domain" description="GIY-YIG" evidence="2">
    <location>
        <begin position="1"/>
        <end position="76"/>
    </location>
</feature>
<evidence type="ECO:0000313" key="4">
    <source>
        <dbReference type="EMBL" id="SEO46135.1"/>
    </source>
</evidence>
<dbReference type="InterPro" id="IPR000305">
    <property type="entry name" value="GIY-YIG_endonuc"/>
</dbReference>
<evidence type="ECO:0000313" key="5">
    <source>
        <dbReference type="Proteomes" id="UP000198814"/>
    </source>
</evidence>
<evidence type="ECO:0000259" key="2">
    <source>
        <dbReference type="PROSITE" id="PS50164"/>
    </source>
</evidence>
<dbReference type="SUPFAM" id="SSF82771">
    <property type="entry name" value="GIY-YIG endonuclease"/>
    <property type="match status" value="1"/>
</dbReference>
<evidence type="ECO:0000256" key="1">
    <source>
        <dbReference type="ARBA" id="ARBA00007435"/>
    </source>
</evidence>
<dbReference type="EMBL" id="FODO01000010">
    <property type="protein sequence ID" value="SEO46135.1"/>
    <property type="molecule type" value="Genomic_DNA"/>
</dbReference>
<dbReference type="Pfam" id="PF01541">
    <property type="entry name" value="GIY-YIG"/>
    <property type="match status" value="1"/>
</dbReference>
<dbReference type="PROSITE" id="PS50164">
    <property type="entry name" value="GIY_YIG"/>
    <property type="match status" value="1"/>
</dbReference>
<reference evidence="5" key="1">
    <citation type="submission" date="2016-10" db="EMBL/GenBank/DDBJ databases">
        <authorList>
            <person name="Varghese N."/>
            <person name="Submissions S."/>
        </authorList>
    </citation>
    <scope>NUCLEOTIDE SEQUENCE [LARGE SCALE GENOMIC DNA]</scope>
    <source>
        <strain evidence="5">Nm76</strain>
    </source>
</reference>
<reference evidence="3 6" key="3">
    <citation type="submission" date="2018-04" db="EMBL/GenBank/DDBJ databases">
        <title>Active sludge and wastewater microbial communities from Klosterneuburg, Austria.</title>
        <authorList>
            <person name="Wagner M."/>
        </authorList>
    </citation>
    <scope>NUCLEOTIDE SEQUENCE [LARGE SCALE GENOMIC DNA]</scope>
    <source>
        <strain evidence="3 6">Nm49</strain>
    </source>
</reference>
<dbReference type="InterPro" id="IPR050190">
    <property type="entry name" value="UPF0213_domain"/>
</dbReference>
<dbReference type="Gene3D" id="3.40.1440.10">
    <property type="entry name" value="GIY-YIG endonuclease"/>
    <property type="match status" value="1"/>
</dbReference>
<comment type="similarity">
    <text evidence="1">Belongs to the UPF0213 family.</text>
</comment>
<dbReference type="CDD" id="cd10456">
    <property type="entry name" value="GIY-YIG_UPF0213"/>
    <property type="match status" value="1"/>
</dbReference>
<dbReference type="RefSeq" id="WP_090318001.1">
    <property type="nucleotide sequence ID" value="NZ_FNOE01000008.1"/>
</dbReference>
<name>A0A1H8PW10_9PROT</name>
<reference evidence="4" key="2">
    <citation type="submission" date="2016-10" db="EMBL/GenBank/DDBJ databases">
        <authorList>
            <person name="de Groot N.N."/>
        </authorList>
    </citation>
    <scope>NUCLEOTIDE SEQUENCE [LARGE SCALE GENOMIC DNA]</scope>
    <source>
        <strain evidence="4">Nm76</strain>
    </source>
</reference>
<dbReference type="GO" id="GO:0004519">
    <property type="term" value="F:endonuclease activity"/>
    <property type="evidence" value="ECO:0007669"/>
    <property type="project" value="UniProtKB-KW"/>
</dbReference>
<dbReference type="EMBL" id="QAOI01000001">
    <property type="protein sequence ID" value="PTQ78847.1"/>
    <property type="molecule type" value="Genomic_DNA"/>
</dbReference>
<gene>
    <name evidence="3" type="ORF">C8R26_101163</name>
    <name evidence="4" type="ORF">SAMN05216333_11041</name>
</gene>